<keyword evidence="7" id="KW-0472">Membrane</keyword>
<evidence type="ECO:0000256" key="2">
    <source>
        <dbReference type="ARBA" id="ARBA00005417"/>
    </source>
</evidence>
<evidence type="ECO:0000259" key="8">
    <source>
        <dbReference type="PROSITE" id="PS50893"/>
    </source>
</evidence>
<gene>
    <name evidence="9" type="ORF">IAC56_05270</name>
</gene>
<evidence type="ECO:0000256" key="1">
    <source>
        <dbReference type="ARBA" id="ARBA00004202"/>
    </source>
</evidence>
<evidence type="ECO:0000313" key="9">
    <source>
        <dbReference type="EMBL" id="HIU37665.1"/>
    </source>
</evidence>
<dbReference type="AlphaFoldDB" id="A0A9D1IIR1"/>
<dbReference type="GO" id="GO:0005524">
    <property type="term" value="F:ATP binding"/>
    <property type="evidence" value="ECO:0007669"/>
    <property type="project" value="UniProtKB-KW"/>
</dbReference>
<dbReference type="SMART" id="SM00382">
    <property type="entry name" value="AAA"/>
    <property type="match status" value="1"/>
</dbReference>
<keyword evidence="3" id="KW-0813">Transport</keyword>
<dbReference type="InterPro" id="IPR027417">
    <property type="entry name" value="P-loop_NTPase"/>
</dbReference>
<sequence>MNIPEHKVLAVIGKSGCGKSTLIRLISGLLTPIKGQINIAPSQRVGVVFQDPRLLPWKTVFENVALPIRNQSKTEQKKIVREVLDLVGLSHTETYYPLELSGGMAQRAALARALVQSPDILLMDEPFGALDAITRSQIQIDFESIQQHKKMTVLLITHEVNEAVRLADRVTVLANAQVLETLDIALDHPRAVTNMQVVQYAAKVLNLLTHS</sequence>
<keyword evidence="4" id="KW-1003">Cell membrane</keyword>
<dbReference type="GO" id="GO:0005886">
    <property type="term" value="C:plasma membrane"/>
    <property type="evidence" value="ECO:0007669"/>
    <property type="project" value="UniProtKB-SubCell"/>
</dbReference>
<evidence type="ECO:0000256" key="3">
    <source>
        <dbReference type="ARBA" id="ARBA00022448"/>
    </source>
</evidence>
<comment type="caution">
    <text evidence="9">The sequence shown here is derived from an EMBL/GenBank/DDBJ whole genome shotgun (WGS) entry which is preliminary data.</text>
</comment>
<evidence type="ECO:0000256" key="4">
    <source>
        <dbReference type="ARBA" id="ARBA00022475"/>
    </source>
</evidence>
<proteinExistence type="inferred from homology"/>
<accession>A0A9D1IIR1</accession>
<dbReference type="EMBL" id="DVMY01000085">
    <property type="protein sequence ID" value="HIU37665.1"/>
    <property type="molecule type" value="Genomic_DNA"/>
</dbReference>
<comment type="subcellular location">
    <subcellularLocation>
        <location evidence="1">Cell membrane</location>
        <topology evidence="1">Peripheral membrane protein</topology>
    </subcellularLocation>
</comment>
<evidence type="ECO:0000256" key="6">
    <source>
        <dbReference type="ARBA" id="ARBA00022840"/>
    </source>
</evidence>
<protein>
    <submittedName>
        <fullName evidence="9">ABC transporter ATP-binding protein</fullName>
    </submittedName>
</protein>
<keyword evidence="6 9" id="KW-0067">ATP-binding</keyword>
<dbReference type="PANTHER" id="PTHR42788:SF7">
    <property type="entry name" value="NITRATE ABC TRANSPORTER ATP-BINDING PROTEIN"/>
    <property type="match status" value="1"/>
</dbReference>
<dbReference type="Gene3D" id="3.40.50.300">
    <property type="entry name" value="P-loop containing nucleotide triphosphate hydrolases"/>
    <property type="match status" value="1"/>
</dbReference>
<evidence type="ECO:0000313" key="10">
    <source>
        <dbReference type="Proteomes" id="UP000824083"/>
    </source>
</evidence>
<dbReference type="PROSITE" id="PS00211">
    <property type="entry name" value="ABC_TRANSPORTER_1"/>
    <property type="match status" value="1"/>
</dbReference>
<dbReference type="SUPFAM" id="SSF52540">
    <property type="entry name" value="P-loop containing nucleoside triphosphate hydrolases"/>
    <property type="match status" value="1"/>
</dbReference>
<comment type="similarity">
    <text evidence="2">Belongs to the ABC transporter superfamily.</text>
</comment>
<evidence type="ECO:0000256" key="7">
    <source>
        <dbReference type="ARBA" id="ARBA00023136"/>
    </source>
</evidence>
<reference evidence="9" key="2">
    <citation type="journal article" date="2021" name="PeerJ">
        <title>Extensive microbial diversity within the chicken gut microbiome revealed by metagenomics and culture.</title>
        <authorList>
            <person name="Gilroy R."/>
            <person name="Ravi A."/>
            <person name="Getino M."/>
            <person name="Pursley I."/>
            <person name="Horton D.L."/>
            <person name="Alikhan N.F."/>
            <person name="Baker D."/>
            <person name="Gharbi K."/>
            <person name="Hall N."/>
            <person name="Watson M."/>
            <person name="Adriaenssens E.M."/>
            <person name="Foster-Nyarko E."/>
            <person name="Jarju S."/>
            <person name="Secka A."/>
            <person name="Antonio M."/>
            <person name="Oren A."/>
            <person name="Chaudhuri R.R."/>
            <person name="La Ragione R."/>
            <person name="Hildebrand F."/>
            <person name="Pallen M.J."/>
        </authorList>
    </citation>
    <scope>NUCLEOTIDE SEQUENCE</scope>
    <source>
        <strain evidence="9">7463</strain>
    </source>
</reference>
<feature type="domain" description="ABC transporter" evidence="8">
    <location>
        <begin position="1"/>
        <end position="200"/>
    </location>
</feature>
<dbReference type="InterPro" id="IPR017871">
    <property type="entry name" value="ABC_transporter-like_CS"/>
</dbReference>
<dbReference type="PANTHER" id="PTHR42788">
    <property type="entry name" value="TAURINE IMPORT ATP-BINDING PROTEIN-RELATED"/>
    <property type="match status" value="1"/>
</dbReference>
<dbReference type="PROSITE" id="PS50893">
    <property type="entry name" value="ABC_TRANSPORTER_2"/>
    <property type="match status" value="1"/>
</dbReference>
<organism evidence="9 10">
    <name type="scientific">Candidatus Aphodousia faecigallinarum</name>
    <dbReference type="NCBI Taxonomy" id="2840677"/>
    <lineage>
        <taxon>Bacteria</taxon>
        <taxon>Pseudomonadati</taxon>
        <taxon>Pseudomonadota</taxon>
        <taxon>Betaproteobacteria</taxon>
        <taxon>Burkholderiales</taxon>
        <taxon>Sutterellaceae</taxon>
        <taxon>Sutterellaceae incertae sedis</taxon>
        <taxon>Candidatus Aphodousia</taxon>
    </lineage>
</organism>
<name>A0A9D1IIR1_9BURK</name>
<keyword evidence="5" id="KW-0547">Nucleotide-binding</keyword>
<dbReference type="Pfam" id="PF00005">
    <property type="entry name" value="ABC_tran"/>
    <property type="match status" value="1"/>
</dbReference>
<reference evidence="9" key="1">
    <citation type="submission" date="2020-10" db="EMBL/GenBank/DDBJ databases">
        <authorList>
            <person name="Gilroy R."/>
        </authorList>
    </citation>
    <scope>NUCLEOTIDE SEQUENCE</scope>
    <source>
        <strain evidence="9">7463</strain>
    </source>
</reference>
<dbReference type="InterPro" id="IPR003439">
    <property type="entry name" value="ABC_transporter-like_ATP-bd"/>
</dbReference>
<dbReference type="GO" id="GO:0016887">
    <property type="term" value="F:ATP hydrolysis activity"/>
    <property type="evidence" value="ECO:0007669"/>
    <property type="project" value="InterPro"/>
</dbReference>
<dbReference type="Proteomes" id="UP000824083">
    <property type="component" value="Unassembled WGS sequence"/>
</dbReference>
<dbReference type="InterPro" id="IPR003593">
    <property type="entry name" value="AAA+_ATPase"/>
</dbReference>
<evidence type="ECO:0000256" key="5">
    <source>
        <dbReference type="ARBA" id="ARBA00022741"/>
    </source>
</evidence>
<dbReference type="InterPro" id="IPR050166">
    <property type="entry name" value="ABC_transporter_ATP-bind"/>
</dbReference>